<evidence type="ECO:0000256" key="1">
    <source>
        <dbReference type="RuleBase" id="RU000356"/>
    </source>
</evidence>
<dbReference type="Proteomes" id="UP000596074">
    <property type="component" value="Chromosome"/>
</dbReference>
<dbReference type="EMBL" id="CP046056">
    <property type="protein sequence ID" value="QQD25415.1"/>
    <property type="molecule type" value="Genomic_DNA"/>
</dbReference>
<proteinExistence type="inferred from homology"/>
<dbReference type="CDD" id="cd01040">
    <property type="entry name" value="Mb-like"/>
    <property type="match status" value="1"/>
</dbReference>
<dbReference type="InterPro" id="IPR000971">
    <property type="entry name" value="Globin"/>
</dbReference>
<dbReference type="Gene3D" id="1.10.490.10">
    <property type="entry name" value="Globins"/>
    <property type="match status" value="1"/>
</dbReference>
<comment type="similarity">
    <text evidence="1">Belongs to the globin family.</text>
</comment>
<organism evidence="3 4">
    <name type="scientific">Venatoribacter cucullus</name>
    <dbReference type="NCBI Taxonomy" id="2661630"/>
    <lineage>
        <taxon>Bacteria</taxon>
        <taxon>Pseudomonadati</taxon>
        <taxon>Pseudomonadota</taxon>
        <taxon>Gammaproteobacteria</taxon>
        <taxon>Oceanospirillales</taxon>
        <taxon>Oceanospirillaceae</taxon>
        <taxon>Venatoribacter</taxon>
    </lineage>
</organism>
<keyword evidence="1" id="KW-0408">Iron</keyword>
<keyword evidence="1" id="KW-0479">Metal-binding</keyword>
<dbReference type="KEGG" id="vcw:GJQ55_03045"/>
<sequence length="131" mass="15056">MGNPDIVFQSYGRSCNNPAFFEDFYTIFMGKSADIRAMFANTNMESQRGLLRGGIMWLVMHARGMSDSKIRALGESHSKAKMNIHPSYYSLWLDALMETLYRHDPQFSPTLEQTWRATLKPSIDVITSMYD</sequence>
<dbReference type="GO" id="GO:0020037">
    <property type="term" value="F:heme binding"/>
    <property type="evidence" value="ECO:0007669"/>
    <property type="project" value="InterPro"/>
</dbReference>
<keyword evidence="1" id="KW-0349">Heme</keyword>
<dbReference type="InterPro" id="IPR012292">
    <property type="entry name" value="Globin/Proto"/>
</dbReference>
<reference evidence="3 4" key="1">
    <citation type="submission" date="2019-11" db="EMBL/GenBank/DDBJ databases">
        <title>Venatorbacter sp. nov. a predator of Campylobacter and other Gram-negative bacteria.</title>
        <authorList>
            <person name="Saeedi A."/>
            <person name="Cummings N.J."/>
            <person name="Connerton I.F."/>
            <person name="Connerton P.L."/>
        </authorList>
    </citation>
    <scope>NUCLEOTIDE SEQUENCE [LARGE SCALE GENOMIC DNA]</scope>
    <source>
        <strain evidence="3">XL5</strain>
    </source>
</reference>
<gene>
    <name evidence="3" type="ORF">GJQ55_03045</name>
</gene>
<dbReference type="RefSeq" id="WP_265574262.1">
    <property type="nucleotide sequence ID" value="NZ_CP045550.1"/>
</dbReference>
<dbReference type="Pfam" id="PF00042">
    <property type="entry name" value="Globin"/>
    <property type="match status" value="1"/>
</dbReference>
<dbReference type="InterPro" id="IPR009050">
    <property type="entry name" value="Globin-like_sf"/>
</dbReference>
<evidence type="ECO:0000313" key="3">
    <source>
        <dbReference type="EMBL" id="QQD25415.1"/>
    </source>
</evidence>
<name>A0A9E8JRG1_9GAMM</name>
<accession>A0A9E8JRG1</accession>
<dbReference type="GO" id="GO:0005344">
    <property type="term" value="F:oxygen carrier activity"/>
    <property type="evidence" value="ECO:0007669"/>
    <property type="project" value="UniProtKB-KW"/>
</dbReference>
<evidence type="ECO:0000313" key="4">
    <source>
        <dbReference type="Proteomes" id="UP000596074"/>
    </source>
</evidence>
<dbReference type="GO" id="GO:0019825">
    <property type="term" value="F:oxygen binding"/>
    <property type="evidence" value="ECO:0007669"/>
    <property type="project" value="InterPro"/>
</dbReference>
<dbReference type="InterPro" id="IPR044399">
    <property type="entry name" value="Mb-like_M"/>
</dbReference>
<evidence type="ECO:0000259" key="2">
    <source>
        <dbReference type="Pfam" id="PF00042"/>
    </source>
</evidence>
<feature type="domain" description="Globin" evidence="2">
    <location>
        <begin position="41"/>
        <end position="120"/>
    </location>
</feature>
<keyword evidence="4" id="KW-1185">Reference proteome</keyword>
<dbReference type="SUPFAM" id="SSF46458">
    <property type="entry name" value="Globin-like"/>
    <property type="match status" value="1"/>
</dbReference>
<dbReference type="AlphaFoldDB" id="A0A9E8JRG1"/>
<keyword evidence="1" id="KW-0561">Oxygen transport</keyword>
<keyword evidence="1" id="KW-0813">Transport</keyword>
<protein>
    <submittedName>
        <fullName evidence="3">Globin</fullName>
    </submittedName>
</protein>